<evidence type="ECO:0000313" key="2">
    <source>
        <dbReference type="EMBL" id="TFY66028.1"/>
    </source>
</evidence>
<proteinExistence type="predicted"/>
<accession>A0A4Y9YWC6</accession>
<dbReference type="InterPro" id="IPR011333">
    <property type="entry name" value="SKP1/BTB/POZ_sf"/>
</dbReference>
<sequence length="240" mass="27332">MTNAPTIIRNNRYYFQDGSDIFQVENQLFKVHRFFLQRYSSVFRDILSQTQPHSTGTTGVKGTSDANPIRIPQVTTYEFETLMDSFYFTTLYDEASLLVTTPAGCFALLRVTHRFKIISDKMQELAIDALNRCQPPVDDVELLAVAAKCNVQIAYLIPALERLATRSSSLTGEEMERLPKDMLPKICKAREEIYKQRICQAQSVEVPSSPQKIVHEVFGVPCISFPSFKFVFSPTWAVKQ</sequence>
<evidence type="ECO:0000313" key="3">
    <source>
        <dbReference type="Proteomes" id="UP000298327"/>
    </source>
</evidence>
<protein>
    <recommendedName>
        <fullName evidence="1">BTB domain-containing protein</fullName>
    </recommendedName>
</protein>
<dbReference type="InterPro" id="IPR000210">
    <property type="entry name" value="BTB/POZ_dom"/>
</dbReference>
<dbReference type="OrthoDB" id="2367075at2759"/>
<organism evidence="2 3">
    <name type="scientific">Dentipellis fragilis</name>
    <dbReference type="NCBI Taxonomy" id="205917"/>
    <lineage>
        <taxon>Eukaryota</taxon>
        <taxon>Fungi</taxon>
        <taxon>Dikarya</taxon>
        <taxon>Basidiomycota</taxon>
        <taxon>Agaricomycotina</taxon>
        <taxon>Agaricomycetes</taxon>
        <taxon>Russulales</taxon>
        <taxon>Hericiaceae</taxon>
        <taxon>Dentipellis</taxon>
    </lineage>
</organism>
<dbReference type="PROSITE" id="PS50097">
    <property type="entry name" value="BTB"/>
    <property type="match status" value="1"/>
</dbReference>
<name>A0A4Y9YWC6_9AGAM</name>
<dbReference type="AlphaFoldDB" id="A0A4Y9YWC6"/>
<dbReference type="SUPFAM" id="SSF54695">
    <property type="entry name" value="POZ domain"/>
    <property type="match status" value="1"/>
</dbReference>
<gene>
    <name evidence="2" type="ORF">EVG20_g5061</name>
</gene>
<evidence type="ECO:0000259" key="1">
    <source>
        <dbReference type="PROSITE" id="PS50097"/>
    </source>
</evidence>
<dbReference type="STRING" id="205917.A0A4Y9YWC6"/>
<feature type="domain" description="BTB" evidence="1">
    <location>
        <begin position="18"/>
        <end position="87"/>
    </location>
</feature>
<dbReference type="Pfam" id="PF00651">
    <property type="entry name" value="BTB"/>
    <property type="match status" value="1"/>
</dbReference>
<comment type="caution">
    <text evidence="2">The sequence shown here is derived from an EMBL/GenBank/DDBJ whole genome shotgun (WGS) entry which is preliminary data.</text>
</comment>
<reference evidence="2 3" key="1">
    <citation type="submission" date="2019-02" db="EMBL/GenBank/DDBJ databases">
        <title>Genome sequencing of the rare red list fungi Dentipellis fragilis.</title>
        <authorList>
            <person name="Buettner E."/>
            <person name="Kellner H."/>
        </authorList>
    </citation>
    <scope>NUCLEOTIDE SEQUENCE [LARGE SCALE GENOMIC DNA]</scope>
    <source>
        <strain evidence="2 3">DSM 105465</strain>
    </source>
</reference>
<dbReference type="Proteomes" id="UP000298327">
    <property type="component" value="Unassembled WGS sequence"/>
</dbReference>
<dbReference type="Gene3D" id="3.30.710.10">
    <property type="entry name" value="Potassium Channel Kv1.1, Chain A"/>
    <property type="match status" value="1"/>
</dbReference>
<dbReference type="EMBL" id="SEOQ01000285">
    <property type="protein sequence ID" value="TFY66028.1"/>
    <property type="molecule type" value="Genomic_DNA"/>
</dbReference>
<dbReference type="CDD" id="cd18186">
    <property type="entry name" value="BTB_POZ_ZBTB_KLHL-like"/>
    <property type="match status" value="1"/>
</dbReference>
<keyword evidence="3" id="KW-1185">Reference proteome</keyword>